<sequence length="105" mass="12026">MYRKMCGIIAIYPVIFLLGLTWTSTSRQDSWAWVGYVLGDIYLFIILLHASITWMPRPMAGQEYIKYAPLEVSVETNNDMDLWEEDIGEWGDDIDDDANAAISKS</sequence>
<name>A0A7S2N566_9STRA</name>
<keyword evidence="1" id="KW-0472">Membrane</keyword>
<protein>
    <submittedName>
        <fullName evidence="2">Uncharacterized protein</fullName>
    </submittedName>
</protein>
<dbReference type="EMBL" id="HBGV01020227">
    <property type="protein sequence ID" value="CAD9520559.1"/>
    <property type="molecule type" value="Transcribed_RNA"/>
</dbReference>
<gene>
    <name evidence="2" type="ORF">HTAM1171_LOCUS12620</name>
</gene>
<reference evidence="2" key="1">
    <citation type="submission" date="2021-01" db="EMBL/GenBank/DDBJ databases">
        <authorList>
            <person name="Corre E."/>
            <person name="Pelletier E."/>
            <person name="Niang G."/>
            <person name="Scheremetjew M."/>
            <person name="Finn R."/>
            <person name="Kale V."/>
            <person name="Holt S."/>
            <person name="Cochrane G."/>
            <person name="Meng A."/>
            <person name="Brown T."/>
            <person name="Cohen L."/>
        </authorList>
    </citation>
    <scope>NUCLEOTIDE SEQUENCE</scope>
    <source>
        <strain evidence="2">CCMP826</strain>
    </source>
</reference>
<feature type="transmembrane region" description="Helical" evidence="1">
    <location>
        <begin position="31"/>
        <end position="50"/>
    </location>
</feature>
<keyword evidence="1" id="KW-0812">Transmembrane</keyword>
<evidence type="ECO:0000256" key="1">
    <source>
        <dbReference type="SAM" id="Phobius"/>
    </source>
</evidence>
<organism evidence="2">
    <name type="scientific">Helicotheca tamesis</name>
    <dbReference type="NCBI Taxonomy" id="374047"/>
    <lineage>
        <taxon>Eukaryota</taxon>
        <taxon>Sar</taxon>
        <taxon>Stramenopiles</taxon>
        <taxon>Ochrophyta</taxon>
        <taxon>Bacillariophyta</taxon>
        <taxon>Mediophyceae</taxon>
        <taxon>Lithodesmiophycidae</taxon>
        <taxon>Lithodesmiales</taxon>
        <taxon>Lithodesmiaceae</taxon>
        <taxon>Helicotheca</taxon>
    </lineage>
</organism>
<evidence type="ECO:0000313" key="2">
    <source>
        <dbReference type="EMBL" id="CAD9520559.1"/>
    </source>
</evidence>
<keyword evidence="1" id="KW-1133">Transmembrane helix</keyword>
<proteinExistence type="predicted"/>
<feature type="transmembrane region" description="Helical" evidence="1">
    <location>
        <begin position="7"/>
        <end position="25"/>
    </location>
</feature>
<accession>A0A7S2N566</accession>
<dbReference type="AlphaFoldDB" id="A0A7S2N566"/>